<keyword evidence="3" id="KW-1185">Reference proteome</keyword>
<reference evidence="2" key="1">
    <citation type="submission" date="2023-06" db="EMBL/GenBank/DDBJ databases">
        <title>Genome-scale phylogeny and comparative genomics of the fungal order Sordariales.</title>
        <authorList>
            <consortium name="Lawrence Berkeley National Laboratory"/>
            <person name="Hensen N."/>
            <person name="Bonometti L."/>
            <person name="Westerberg I."/>
            <person name="Brannstrom I.O."/>
            <person name="Guillou S."/>
            <person name="Cros-Aarteil S."/>
            <person name="Calhoun S."/>
            <person name="Haridas S."/>
            <person name="Kuo A."/>
            <person name="Mondo S."/>
            <person name="Pangilinan J."/>
            <person name="Riley R."/>
            <person name="Labutti K."/>
            <person name="Andreopoulos B."/>
            <person name="Lipzen A."/>
            <person name="Chen C."/>
            <person name="Yanf M."/>
            <person name="Daum C."/>
            <person name="Ng V."/>
            <person name="Clum A."/>
            <person name="Steindorff A."/>
            <person name="Ohm R."/>
            <person name="Martin F."/>
            <person name="Silar P."/>
            <person name="Natvig D."/>
            <person name="Lalanne C."/>
            <person name="Gautier V."/>
            <person name="Ament-Velasquez S.L."/>
            <person name="Kruys A."/>
            <person name="Hutchinson M.I."/>
            <person name="Powell A.J."/>
            <person name="Barry K."/>
            <person name="Miller A.N."/>
            <person name="Grigoriev I.V."/>
            <person name="Debuchy R."/>
            <person name="Gladieux P."/>
            <person name="Thoren M.H."/>
            <person name="Johannesson H."/>
        </authorList>
    </citation>
    <scope>NUCLEOTIDE SEQUENCE</scope>
    <source>
        <strain evidence="2">CBS 307.81</strain>
    </source>
</reference>
<comment type="caution">
    <text evidence="2">The sequence shown here is derived from an EMBL/GenBank/DDBJ whole genome shotgun (WGS) entry which is preliminary data.</text>
</comment>
<dbReference type="AlphaFoldDB" id="A0AA39YZ21"/>
<organism evidence="2 3">
    <name type="scientific">Cercophora samala</name>
    <dbReference type="NCBI Taxonomy" id="330535"/>
    <lineage>
        <taxon>Eukaryota</taxon>
        <taxon>Fungi</taxon>
        <taxon>Dikarya</taxon>
        <taxon>Ascomycota</taxon>
        <taxon>Pezizomycotina</taxon>
        <taxon>Sordariomycetes</taxon>
        <taxon>Sordariomycetidae</taxon>
        <taxon>Sordariales</taxon>
        <taxon>Lasiosphaeriaceae</taxon>
        <taxon>Cercophora</taxon>
    </lineage>
</organism>
<evidence type="ECO:0000313" key="3">
    <source>
        <dbReference type="Proteomes" id="UP001174997"/>
    </source>
</evidence>
<protein>
    <submittedName>
        <fullName evidence="2">Uncharacterized protein</fullName>
    </submittedName>
</protein>
<evidence type="ECO:0000313" key="2">
    <source>
        <dbReference type="EMBL" id="KAK0660791.1"/>
    </source>
</evidence>
<accession>A0AA39YZ21</accession>
<sequence length="77" mass="8229">MMEHLATVGHAIKDITGKFMMLIVGATAASRASHADGVDCVPYDPSSPPPKTQTTKDVQVAEEQVGSNGKAKVKWYE</sequence>
<gene>
    <name evidence="2" type="ORF">QBC41DRAFT_330791</name>
</gene>
<name>A0AA39YZ21_9PEZI</name>
<evidence type="ECO:0000256" key="1">
    <source>
        <dbReference type="SAM" id="MobiDB-lite"/>
    </source>
</evidence>
<dbReference type="Proteomes" id="UP001174997">
    <property type="component" value="Unassembled WGS sequence"/>
</dbReference>
<dbReference type="EMBL" id="JAULSY010000162">
    <property type="protein sequence ID" value="KAK0660791.1"/>
    <property type="molecule type" value="Genomic_DNA"/>
</dbReference>
<proteinExistence type="predicted"/>
<feature type="region of interest" description="Disordered" evidence="1">
    <location>
        <begin position="43"/>
        <end position="77"/>
    </location>
</feature>